<reference evidence="2" key="4">
    <citation type="journal article" date="2015" name="G3 (Bethesda)">
        <title>Genome sequences of three phytopathogenic species of the Magnaporthaceae family of fungi.</title>
        <authorList>
            <person name="Okagaki L.H."/>
            <person name="Nunes C.C."/>
            <person name="Sailsbery J."/>
            <person name="Clay B."/>
            <person name="Brown D."/>
            <person name="John T."/>
            <person name="Oh Y."/>
            <person name="Young N."/>
            <person name="Fitzgerald M."/>
            <person name="Haas B.J."/>
            <person name="Zeng Q."/>
            <person name="Young S."/>
            <person name="Adiconis X."/>
            <person name="Fan L."/>
            <person name="Levin J.Z."/>
            <person name="Mitchell T.K."/>
            <person name="Okubara P.A."/>
            <person name="Farman M.L."/>
            <person name="Kohn L.M."/>
            <person name="Birren B."/>
            <person name="Ma L.-J."/>
            <person name="Dean R.A."/>
        </authorList>
    </citation>
    <scope>NUCLEOTIDE SEQUENCE</scope>
    <source>
        <strain evidence="2">ATCC 64411 / 73-15</strain>
    </source>
</reference>
<reference evidence="1" key="2">
    <citation type="submission" date="2010-05" db="EMBL/GenBank/DDBJ databases">
        <title>The Genome Sequence of Magnaporthe poae strain ATCC 64411.</title>
        <authorList>
            <consortium name="The Broad Institute Genome Sequencing Platform"/>
            <consortium name="Broad Institute Genome Sequencing Center for Infectious Disease"/>
            <person name="Ma L.-J."/>
            <person name="Dead R."/>
            <person name="Young S."/>
            <person name="Zeng Q."/>
            <person name="Koehrsen M."/>
            <person name="Alvarado L."/>
            <person name="Berlin A."/>
            <person name="Chapman S.B."/>
            <person name="Chen Z."/>
            <person name="Freedman E."/>
            <person name="Gellesch M."/>
            <person name="Goldberg J."/>
            <person name="Griggs A."/>
            <person name="Gujja S."/>
            <person name="Heilman E.R."/>
            <person name="Heiman D."/>
            <person name="Hepburn T."/>
            <person name="Howarth C."/>
            <person name="Jen D."/>
            <person name="Larson L."/>
            <person name="Mehta T."/>
            <person name="Neiman D."/>
            <person name="Pearson M."/>
            <person name="Roberts A."/>
            <person name="Saif S."/>
            <person name="Shea T."/>
            <person name="Shenoy N."/>
            <person name="Sisk P."/>
            <person name="Stolte C."/>
            <person name="Sykes S."/>
            <person name="Walk T."/>
            <person name="White J."/>
            <person name="Yandava C."/>
            <person name="Haas B."/>
            <person name="Nusbaum C."/>
            <person name="Birren B."/>
        </authorList>
    </citation>
    <scope>NUCLEOTIDE SEQUENCE</scope>
    <source>
        <strain evidence="1">ATCC 64411</strain>
    </source>
</reference>
<dbReference type="SUPFAM" id="SSF89372">
    <property type="entry name" value="Fucose-specific lectin"/>
    <property type="match status" value="1"/>
</dbReference>
<dbReference type="AlphaFoldDB" id="A0A0C4DL08"/>
<dbReference type="OrthoDB" id="4588646at2759"/>
<sequence>MSSWDQSLSHGYPSSTVPAVVCRQSAQDQTPLYDLLYAHKTAVYQTSLAATVQPANFAADPVAVAARDDQLAFFGLGVNGQIWTSNWTEATGWNNIRSIGELGSDDRLKHRRLKDGQWSDAPGEAGGWEDLAVYGHSAPQAVYVGGPARLMALMVVGRGRQLNLTTVFPLSDDGLWAPRAIWRSAGGNFSMSFMEVGAE</sequence>
<reference evidence="2" key="5">
    <citation type="submission" date="2015-06" db="UniProtKB">
        <authorList>
            <consortium name="EnsemblFungi"/>
        </authorList>
    </citation>
    <scope>IDENTIFICATION</scope>
    <source>
        <strain evidence="2">ATCC 64411</strain>
    </source>
</reference>
<organism evidence="2 3">
    <name type="scientific">Magnaporthiopsis poae (strain ATCC 64411 / 73-15)</name>
    <name type="common">Kentucky bluegrass fungus</name>
    <name type="synonym">Magnaporthe poae</name>
    <dbReference type="NCBI Taxonomy" id="644358"/>
    <lineage>
        <taxon>Eukaryota</taxon>
        <taxon>Fungi</taxon>
        <taxon>Dikarya</taxon>
        <taxon>Ascomycota</taxon>
        <taxon>Pezizomycotina</taxon>
        <taxon>Sordariomycetes</taxon>
        <taxon>Sordariomycetidae</taxon>
        <taxon>Magnaporthales</taxon>
        <taxon>Magnaporthaceae</taxon>
        <taxon>Magnaporthiopsis</taxon>
    </lineage>
</organism>
<dbReference type="EMBL" id="GL876966">
    <property type="protein sequence ID" value="KLU81351.1"/>
    <property type="molecule type" value="Genomic_DNA"/>
</dbReference>
<dbReference type="eggNOG" id="ENOG502RN3K">
    <property type="taxonomic scope" value="Eukaryota"/>
</dbReference>
<evidence type="ECO:0000313" key="3">
    <source>
        <dbReference type="Proteomes" id="UP000011715"/>
    </source>
</evidence>
<name>A0A0C4DL08_MAGP6</name>
<dbReference type="EMBL" id="ADBL01000103">
    <property type="status" value="NOT_ANNOTATED_CDS"/>
    <property type="molecule type" value="Genomic_DNA"/>
</dbReference>
<evidence type="ECO:0000313" key="2">
    <source>
        <dbReference type="EnsemblFungi" id="MAPG_00441T0"/>
    </source>
</evidence>
<gene>
    <name evidence="1" type="ORF">MAPG_00441</name>
</gene>
<protein>
    <submittedName>
        <fullName evidence="1 2">Uncharacterized protein</fullName>
    </submittedName>
</protein>
<dbReference type="STRING" id="644358.A0A0C4DL08"/>
<accession>A0A0C4DL08</accession>
<proteinExistence type="predicted"/>
<dbReference type="EnsemblFungi" id="MAPG_00441T0">
    <property type="protein sequence ID" value="MAPG_00441T0"/>
    <property type="gene ID" value="MAPG_00441"/>
</dbReference>
<keyword evidence="3" id="KW-1185">Reference proteome</keyword>
<evidence type="ECO:0000313" key="1">
    <source>
        <dbReference type="EMBL" id="KLU81351.1"/>
    </source>
</evidence>
<reference evidence="3" key="1">
    <citation type="submission" date="2010-05" db="EMBL/GenBank/DDBJ databases">
        <title>The genome sequence of Magnaporthe poae strain ATCC 64411.</title>
        <authorList>
            <person name="Ma L.-J."/>
            <person name="Dead R."/>
            <person name="Young S."/>
            <person name="Zeng Q."/>
            <person name="Koehrsen M."/>
            <person name="Alvarado L."/>
            <person name="Berlin A."/>
            <person name="Chapman S.B."/>
            <person name="Chen Z."/>
            <person name="Freedman E."/>
            <person name="Gellesch M."/>
            <person name="Goldberg J."/>
            <person name="Griggs A."/>
            <person name="Gujja S."/>
            <person name="Heilman E.R."/>
            <person name="Heiman D."/>
            <person name="Hepburn T."/>
            <person name="Howarth C."/>
            <person name="Jen D."/>
            <person name="Larson L."/>
            <person name="Mehta T."/>
            <person name="Neiman D."/>
            <person name="Pearson M."/>
            <person name="Roberts A."/>
            <person name="Saif S."/>
            <person name="Shea T."/>
            <person name="Shenoy N."/>
            <person name="Sisk P."/>
            <person name="Stolte C."/>
            <person name="Sykes S."/>
            <person name="Walk T."/>
            <person name="White J."/>
            <person name="Yandava C."/>
            <person name="Haas B."/>
            <person name="Nusbaum C."/>
            <person name="Birren B."/>
        </authorList>
    </citation>
    <scope>NUCLEOTIDE SEQUENCE [LARGE SCALE GENOMIC DNA]</scope>
    <source>
        <strain evidence="3">ATCC 64411 / 73-15</strain>
    </source>
</reference>
<dbReference type="Proteomes" id="UP000011715">
    <property type="component" value="Unassembled WGS sequence"/>
</dbReference>
<reference evidence="1" key="3">
    <citation type="submission" date="2011-03" db="EMBL/GenBank/DDBJ databases">
        <title>Annotation of Magnaporthe poae ATCC 64411.</title>
        <authorList>
            <person name="Ma L.-J."/>
            <person name="Dead R."/>
            <person name="Young S.K."/>
            <person name="Zeng Q."/>
            <person name="Gargeya S."/>
            <person name="Fitzgerald M."/>
            <person name="Haas B."/>
            <person name="Abouelleil A."/>
            <person name="Alvarado L."/>
            <person name="Arachchi H.M."/>
            <person name="Berlin A."/>
            <person name="Brown A."/>
            <person name="Chapman S.B."/>
            <person name="Chen Z."/>
            <person name="Dunbar C."/>
            <person name="Freedman E."/>
            <person name="Gearin G."/>
            <person name="Gellesch M."/>
            <person name="Goldberg J."/>
            <person name="Griggs A."/>
            <person name="Gujja S."/>
            <person name="Heiman D."/>
            <person name="Howarth C."/>
            <person name="Larson L."/>
            <person name="Lui A."/>
            <person name="MacDonald P.J.P."/>
            <person name="Mehta T."/>
            <person name="Montmayeur A."/>
            <person name="Murphy C."/>
            <person name="Neiman D."/>
            <person name="Pearson M."/>
            <person name="Priest M."/>
            <person name="Roberts A."/>
            <person name="Saif S."/>
            <person name="Shea T."/>
            <person name="Shenoy N."/>
            <person name="Sisk P."/>
            <person name="Stolte C."/>
            <person name="Sykes S."/>
            <person name="Yandava C."/>
            <person name="Wortman J."/>
            <person name="Nusbaum C."/>
            <person name="Birren B."/>
        </authorList>
    </citation>
    <scope>NUCLEOTIDE SEQUENCE</scope>
    <source>
        <strain evidence="1">ATCC 64411</strain>
    </source>
</reference>
<dbReference type="VEuPathDB" id="FungiDB:MAPG_00441"/>